<dbReference type="EMBL" id="AP013068">
    <property type="protein sequence ID" value="BAN46061.1"/>
    <property type="molecule type" value="Genomic_DNA"/>
</dbReference>
<evidence type="ECO:0000313" key="3">
    <source>
        <dbReference type="Proteomes" id="UP000015503"/>
    </source>
</evidence>
<keyword evidence="1" id="KW-0472">Membrane</keyword>
<keyword evidence="3" id="KW-1185">Reference proteome</keyword>
<gene>
    <name evidence="2" type="ORF">PCA10_03290</name>
</gene>
<dbReference type="Proteomes" id="UP000015503">
    <property type="component" value="Chromosome"/>
</dbReference>
<name>S6AQI0_METRE</name>
<dbReference type="KEGG" id="pre:PCA10_03290"/>
<dbReference type="eggNOG" id="COG5528">
    <property type="taxonomic scope" value="Bacteria"/>
</dbReference>
<dbReference type="HOGENOM" id="CLU_127159_0_0_6"/>
<dbReference type="AlphaFoldDB" id="S6AQI0"/>
<dbReference type="PATRIC" id="fig|1245471.3.peg.325"/>
<dbReference type="InterPro" id="IPR018729">
    <property type="entry name" value="DUF2269_transmembrane"/>
</dbReference>
<evidence type="ECO:0000256" key="1">
    <source>
        <dbReference type="SAM" id="Phobius"/>
    </source>
</evidence>
<protein>
    <recommendedName>
        <fullName evidence="4">DUF2269 domain-containing protein</fullName>
    </recommendedName>
</protein>
<keyword evidence="1" id="KW-1133">Transmembrane helix</keyword>
<feature type="transmembrane region" description="Helical" evidence="1">
    <location>
        <begin position="133"/>
        <end position="150"/>
    </location>
</feature>
<dbReference type="RefSeq" id="WP_016490273.1">
    <property type="nucleotide sequence ID" value="NC_021499.1"/>
</dbReference>
<dbReference type="STRING" id="1245471.PCA10_03290"/>
<proteinExistence type="predicted"/>
<dbReference type="Pfam" id="PF10027">
    <property type="entry name" value="DUF2269"/>
    <property type="match status" value="1"/>
</dbReference>
<sequence>MTLYLLLKSLHGLLAAVLLGTALGGLFFARRAWKSGDLQQIATTFTSLVRLELWFVASSALLLPVSGLALAKVGGWPLGQRWLLWSLGLYLLAALCWLPLLWLQVRIRNQARQALREGRNAELAGQMAWRFRLAELALGLLVAVFVLMVVKPL</sequence>
<evidence type="ECO:0000313" key="2">
    <source>
        <dbReference type="EMBL" id="BAN46061.1"/>
    </source>
</evidence>
<dbReference type="OrthoDB" id="9786302at2"/>
<feature type="transmembrane region" description="Helical" evidence="1">
    <location>
        <begin position="51"/>
        <end position="70"/>
    </location>
</feature>
<feature type="transmembrane region" description="Helical" evidence="1">
    <location>
        <begin position="82"/>
        <end position="103"/>
    </location>
</feature>
<keyword evidence="1" id="KW-0812">Transmembrane</keyword>
<accession>S6AQI0</accession>
<organism evidence="2 3">
    <name type="scientific">Metapseudomonas resinovorans NBRC 106553</name>
    <dbReference type="NCBI Taxonomy" id="1245471"/>
    <lineage>
        <taxon>Bacteria</taxon>
        <taxon>Pseudomonadati</taxon>
        <taxon>Pseudomonadota</taxon>
        <taxon>Gammaproteobacteria</taxon>
        <taxon>Pseudomonadales</taxon>
        <taxon>Pseudomonadaceae</taxon>
        <taxon>Metapseudomonas</taxon>
    </lineage>
</organism>
<reference evidence="2 3" key="1">
    <citation type="journal article" date="2013" name="Genome Announc.">
        <title>Complete Genome Sequence of the Carbazole Degrader Pseudomonas resinovorans Strain CA10 (NBRC 106553).</title>
        <authorList>
            <person name="Shintani M."/>
            <person name="Hosoyama A."/>
            <person name="Ohji S."/>
            <person name="Tsuchikane K."/>
            <person name="Takarada H."/>
            <person name="Yamazoe A."/>
            <person name="Fujita N."/>
            <person name="Nojiri H."/>
        </authorList>
    </citation>
    <scope>NUCLEOTIDE SEQUENCE [LARGE SCALE GENOMIC DNA]</scope>
    <source>
        <strain evidence="2 3">NBRC 106553</strain>
    </source>
</reference>
<evidence type="ECO:0008006" key="4">
    <source>
        <dbReference type="Google" id="ProtNLM"/>
    </source>
</evidence>
<feature type="transmembrane region" description="Helical" evidence="1">
    <location>
        <begin position="12"/>
        <end position="30"/>
    </location>
</feature>